<dbReference type="AlphaFoldDB" id="X7E9R0"/>
<feature type="transmembrane region" description="Helical" evidence="9">
    <location>
        <begin position="117"/>
        <end position="137"/>
    </location>
</feature>
<evidence type="ECO:0000256" key="1">
    <source>
        <dbReference type="ARBA" id="ARBA00004651"/>
    </source>
</evidence>
<dbReference type="InterPro" id="IPR035906">
    <property type="entry name" value="MetI-like_sf"/>
</dbReference>
<comment type="function">
    <text evidence="10">Part of the ABC transporter complex UgpBAEC involved in sn-glycerol-3-phosphate (G3P) import. Probably responsible for the translocation of the substrate across the membrane.</text>
</comment>
<dbReference type="SUPFAM" id="SSF161098">
    <property type="entry name" value="MetI-like"/>
    <property type="match status" value="1"/>
</dbReference>
<dbReference type="EMBL" id="JAMB01000002">
    <property type="protein sequence ID" value="ETX11868.1"/>
    <property type="molecule type" value="Genomic_DNA"/>
</dbReference>
<gene>
    <name evidence="10" type="primary">ugpE</name>
    <name evidence="12" type="ORF">MUS1_07975</name>
</gene>
<dbReference type="GO" id="GO:0005886">
    <property type="term" value="C:plasma membrane"/>
    <property type="evidence" value="ECO:0007669"/>
    <property type="project" value="UniProtKB-SubCell"/>
</dbReference>
<comment type="subunit">
    <text evidence="2 10">The complex is composed of two ATP-binding proteins (UgpC), two transmembrane proteins (UgpA and UgpE) and a solute-binding protein (UgpB).</text>
</comment>
<dbReference type="GO" id="GO:0055085">
    <property type="term" value="P:transmembrane transport"/>
    <property type="evidence" value="ECO:0007669"/>
    <property type="project" value="InterPro"/>
</dbReference>
<evidence type="ECO:0000256" key="5">
    <source>
        <dbReference type="ARBA" id="ARBA00022475"/>
    </source>
</evidence>
<dbReference type="RefSeq" id="WP_051436102.1">
    <property type="nucleotide sequence ID" value="NZ_JAMB01000002.1"/>
</dbReference>
<keyword evidence="8 9" id="KW-0472">Membrane</keyword>
<dbReference type="PANTHER" id="PTHR43744:SF8">
    <property type="entry name" value="SN-GLYCEROL-3-PHOSPHATE TRANSPORT SYSTEM PERMEASE PROTEIN UGPE"/>
    <property type="match status" value="1"/>
</dbReference>
<keyword evidence="13" id="KW-1185">Reference proteome</keyword>
<sequence length="284" mass="31652">MSDTTRPGSNRPILHFGRYTLMWALAVLALAPLLWMFLSSLRPTQEMFAHASSFSWHTIWPETFTFQNYTALLETGFPRAIGNSLFIAVVTMVVGVFVNAAAAFAFATFDFRFRGPLFLLVLLTAMMPFEAIVLPLYMLVNALGMIDSYSALIVPELANGFVILMFRQFFAAIPRELYEAGRIDGASWLRIFLTIALPVSWPVILTGSIMIFITQFEAFFWPLVAAPSAELTVAQVEIAKNISLEGANWGQLFSSMSIVCVVAALPFLVFQRFYIRNVASSGIK</sequence>
<evidence type="ECO:0000256" key="10">
    <source>
        <dbReference type="RuleBase" id="RU363056"/>
    </source>
</evidence>
<dbReference type="InterPro" id="IPR000515">
    <property type="entry name" value="MetI-like"/>
</dbReference>
<feature type="transmembrane region" description="Helical" evidence="9">
    <location>
        <begin position="252"/>
        <end position="275"/>
    </location>
</feature>
<comment type="similarity">
    <text evidence="9">Belongs to the binding-protein-dependent transport system permease family.</text>
</comment>
<evidence type="ECO:0000313" key="13">
    <source>
        <dbReference type="Proteomes" id="UP000054058"/>
    </source>
</evidence>
<dbReference type="OrthoDB" id="9815445at2"/>
<evidence type="ECO:0000256" key="3">
    <source>
        <dbReference type="ARBA" id="ARBA00020515"/>
    </source>
</evidence>
<dbReference type="PANTHER" id="PTHR43744">
    <property type="entry name" value="ABC TRANSPORTER PERMEASE PROTEIN MG189-RELATED-RELATED"/>
    <property type="match status" value="1"/>
</dbReference>
<dbReference type="Gene3D" id="1.10.3720.10">
    <property type="entry name" value="MetI-like"/>
    <property type="match status" value="1"/>
</dbReference>
<evidence type="ECO:0000256" key="6">
    <source>
        <dbReference type="ARBA" id="ARBA00022692"/>
    </source>
</evidence>
<dbReference type="PROSITE" id="PS50928">
    <property type="entry name" value="ABC_TM1"/>
    <property type="match status" value="1"/>
</dbReference>
<reference evidence="12 13" key="1">
    <citation type="submission" date="2014-01" db="EMBL/GenBank/DDBJ databases">
        <title>Marinomonas ushuaiensis DSM 15871 Genome Sequencing.</title>
        <authorList>
            <person name="Lai Q."/>
            <person name="Shao Z.S."/>
        </authorList>
    </citation>
    <scope>NUCLEOTIDE SEQUENCE [LARGE SCALE GENOMIC DNA]</scope>
    <source>
        <strain evidence="12 13">DSM 15871</strain>
    </source>
</reference>
<protein>
    <recommendedName>
        <fullName evidence="3 10">sn-glycerol-3-phosphate transport system permease protein UgpE</fullName>
    </recommendedName>
</protein>
<comment type="caution">
    <text evidence="12">The sequence shown here is derived from an EMBL/GenBank/DDBJ whole genome shotgun (WGS) entry which is preliminary data.</text>
</comment>
<evidence type="ECO:0000256" key="4">
    <source>
        <dbReference type="ARBA" id="ARBA00022448"/>
    </source>
</evidence>
<keyword evidence="10" id="KW-0997">Cell inner membrane</keyword>
<keyword evidence="6 9" id="KW-0812">Transmembrane</keyword>
<evidence type="ECO:0000256" key="2">
    <source>
        <dbReference type="ARBA" id="ARBA00011557"/>
    </source>
</evidence>
<dbReference type="Pfam" id="PF00528">
    <property type="entry name" value="BPD_transp_1"/>
    <property type="match status" value="1"/>
</dbReference>
<keyword evidence="4 9" id="KW-0813">Transport</keyword>
<evidence type="ECO:0000256" key="7">
    <source>
        <dbReference type="ARBA" id="ARBA00022989"/>
    </source>
</evidence>
<keyword evidence="7 9" id="KW-1133">Transmembrane helix</keyword>
<feature type="transmembrane region" description="Helical" evidence="9">
    <location>
        <begin position="85"/>
        <end position="105"/>
    </location>
</feature>
<dbReference type="CDD" id="cd06261">
    <property type="entry name" value="TM_PBP2"/>
    <property type="match status" value="1"/>
</dbReference>
<organism evidence="12 13">
    <name type="scientific">Marinomonas ushuaiensis DSM 15871</name>
    <dbReference type="NCBI Taxonomy" id="1122207"/>
    <lineage>
        <taxon>Bacteria</taxon>
        <taxon>Pseudomonadati</taxon>
        <taxon>Pseudomonadota</taxon>
        <taxon>Gammaproteobacteria</taxon>
        <taxon>Oceanospirillales</taxon>
        <taxon>Oceanospirillaceae</taxon>
        <taxon>Marinomonas</taxon>
    </lineage>
</organism>
<dbReference type="PATRIC" id="fig|1122207.3.peg.909"/>
<name>X7E9R0_9GAMM</name>
<dbReference type="eggNOG" id="COG0395">
    <property type="taxonomic scope" value="Bacteria"/>
</dbReference>
<feature type="transmembrane region" description="Helical" evidence="9">
    <location>
        <begin position="191"/>
        <end position="213"/>
    </location>
</feature>
<dbReference type="Proteomes" id="UP000054058">
    <property type="component" value="Unassembled WGS sequence"/>
</dbReference>
<keyword evidence="5 10" id="KW-1003">Cell membrane</keyword>
<comment type="subcellular location">
    <subcellularLocation>
        <location evidence="10">Cell inner membrane</location>
        <topology evidence="10">Multi-pass membrane protein</topology>
    </subcellularLocation>
    <subcellularLocation>
        <location evidence="1 9">Cell membrane</location>
        <topology evidence="1 9">Multi-pass membrane protein</topology>
    </subcellularLocation>
</comment>
<evidence type="ECO:0000259" key="11">
    <source>
        <dbReference type="PROSITE" id="PS50928"/>
    </source>
</evidence>
<proteinExistence type="inferred from homology"/>
<dbReference type="STRING" id="1122207.MUS1_07975"/>
<feature type="transmembrane region" description="Helical" evidence="9">
    <location>
        <begin position="21"/>
        <end position="38"/>
    </location>
</feature>
<evidence type="ECO:0000256" key="9">
    <source>
        <dbReference type="RuleBase" id="RU363032"/>
    </source>
</evidence>
<evidence type="ECO:0000256" key="8">
    <source>
        <dbReference type="ARBA" id="ARBA00023136"/>
    </source>
</evidence>
<evidence type="ECO:0000313" key="12">
    <source>
        <dbReference type="EMBL" id="ETX11868.1"/>
    </source>
</evidence>
<feature type="domain" description="ABC transmembrane type-1" evidence="11">
    <location>
        <begin position="81"/>
        <end position="270"/>
    </location>
</feature>
<accession>X7E9R0</accession>
<feature type="transmembrane region" description="Helical" evidence="9">
    <location>
        <begin position="149"/>
        <end position="170"/>
    </location>
</feature>